<evidence type="ECO:0000256" key="5">
    <source>
        <dbReference type="ARBA" id="ARBA00022840"/>
    </source>
</evidence>
<proteinExistence type="predicted"/>
<feature type="transmembrane region" description="Helical" evidence="9">
    <location>
        <begin position="1176"/>
        <end position="1199"/>
    </location>
</feature>
<feature type="transmembrane region" description="Helical" evidence="9">
    <location>
        <begin position="501"/>
        <end position="528"/>
    </location>
</feature>
<evidence type="ECO:0000256" key="7">
    <source>
        <dbReference type="ARBA" id="ARBA00023136"/>
    </source>
</evidence>
<keyword evidence="12" id="KW-1185">Reference proteome</keyword>
<keyword evidence="2" id="KW-0813">Transport</keyword>
<dbReference type="RefSeq" id="XP_020064232.1">
    <property type="nucleotide sequence ID" value="XM_020209923.1"/>
</dbReference>
<dbReference type="SMART" id="SM00382">
    <property type="entry name" value="AAA"/>
    <property type="match status" value="2"/>
</dbReference>
<feature type="transmembrane region" description="Helical" evidence="9">
    <location>
        <begin position="381"/>
        <end position="403"/>
    </location>
</feature>
<dbReference type="SUPFAM" id="SSF52540">
    <property type="entry name" value="P-loop containing nucleoside triphosphate hydrolases"/>
    <property type="match status" value="2"/>
</dbReference>
<evidence type="ECO:0000256" key="8">
    <source>
        <dbReference type="SAM" id="MobiDB-lite"/>
    </source>
</evidence>
<feature type="domain" description="ABC transporter" evidence="10">
    <location>
        <begin position="692"/>
        <end position="946"/>
    </location>
</feature>
<reference evidence="12" key="1">
    <citation type="submission" date="2016-05" db="EMBL/GenBank/DDBJ databases">
        <title>Comparative genomics of biotechnologically important yeasts.</title>
        <authorList>
            <consortium name="DOE Joint Genome Institute"/>
            <person name="Riley R."/>
            <person name="Haridas S."/>
            <person name="Wolfe K.H."/>
            <person name="Lopes M.R."/>
            <person name="Hittinger C.T."/>
            <person name="Goker M."/>
            <person name="Salamov A."/>
            <person name="Wisecaver J."/>
            <person name="Long T.M."/>
            <person name="Aerts A.L."/>
            <person name="Barry K."/>
            <person name="Choi C."/>
            <person name="Clum A."/>
            <person name="Coughlan A.Y."/>
            <person name="Deshpande S."/>
            <person name="Douglass A.P."/>
            <person name="Hanson S.J."/>
            <person name="Klenk H.-P."/>
            <person name="Labutti K."/>
            <person name="Lapidus A."/>
            <person name="Lindquist E."/>
            <person name="Lipzen A."/>
            <person name="Meier-Kolthoff J.P."/>
            <person name="Ohm R.A."/>
            <person name="Otillar R.P."/>
            <person name="Pangilinan J."/>
            <person name="Peng Y."/>
            <person name="Rokas A."/>
            <person name="Rosa C.A."/>
            <person name="Scheuner C."/>
            <person name="Sibirny A.A."/>
            <person name="Slot J.C."/>
            <person name="Stielow J.B."/>
            <person name="Sun H."/>
            <person name="Kurtzman C.P."/>
            <person name="Blackwell M."/>
            <person name="Grigoriev I.V."/>
            <person name="Jeffries T.W."/>
        </authorList>
    </citation>
    <scope>NUCLEOTIDE SEQUENCE [LARGE SCALE GENOMIC DNA]</scope>
    <source>
        <strain evidence="12">NRRL Y-17324</strain>
    </source>
</reference>
<comment type="subcellular location">
    <subcellularLocation>
        <location evidence="1">Membrane</location>
        <topology evidence="1">Multi-pass membrane protein</topology>
    </subcellularLocation>
</comment>
<dbReference type="Gene3D" id="3.40.50.300">
    <property type="entry name" value="P-loop containing nucleotide triphosphate hydrolases"/>
    <property type="match status" value="2"/>
</dbReference>
<evidence type="ECO:0000256" key="3">
    <source>
        <dbReference type="ARBA" id="ARBA00022692"/>
    </source>
</evidence>
<organism evidence="11 12">
    <name type="scientific">Suhomyces tanzawaensis NRRL Y-17324</name>
    <dbReference type="NCBI Taxonomy" id="984487"/>
    <lineage>
        <taxon>Eukaryota</taxon>
        <taxon>Fungi</taxon>
        <taxon>Dikarya</taxon>
        <taxon>Ascomycota</taxon>
        <taxon>Saccharomycotina</taxon>
        <taxon>Pichiomycetes</taxon>
        <taxon>Debaryomycetaceae</taxon>
        <taxon>Suhomyces</taxon>
    </lineage>
</organism>
<keyword evidence="6 9" id="KW-1133">Transmembrane helix</keyword>
<dbReference type="PROSITE" id="PS00211">
    <property type="entry name" value="ABC_TRANSPORTER_1"/>
    <property type="match status" value="2"/>
</dbReference>
<protein>
    <submittedName>
        <fullName evidence="11">p-loop containing nucleoside triphosphate hydrolase protein</fullName>
    </submittedName>
</protein>
<keyword evidence="5" id="KW-0067">ATP-binding</keyword>
<dbReference type="PROSITE" id="PS50893">
    <property type="entry name" value="ABC_TRANSPORTER_2"/>
    <property type="match status" value="2"/>
</dbReference>
<evidence type="ECO:0000256" key="4">
    <source>
        <dbReference type="ARBA" id="ARBA00022741"/>
    </source>
</evidence>
<evidence type="ECO:0000259" key="10">
    <source>
        <dbReference type="PROSITE" id="PS50893"/>
    </source>
</evidence>
<evidence type="ECO:0000256" key="2">
    <source>
        <dbReference type="ARBA" id="ARBA00022448"/>
    </source>
</evidence>
<dbReference type="InterPro" id="IPR050352">
    <property type="entry name" value="ABCG_transporters"/>
</dbReference>
<dbReference type="GO" id="GO:0140359">
    <property type="term" value="F:ABC-type transporter activity"/>
    <property type="evidence" value="ECO:0007669"/>
    <property type="project" value="InterPro"/>
</dbReference>
<keyword evidence="7 9" id="KW-0472">Membrane</keyword>
<feature type="transmembrane region" description="Helical" evidence="9">
    <location>
        <begin position="1071"/>
        <end position="1087"/>
    </location>
</feature>
<dbReference type="GO" id="GO:0005524">
    <property type="term" value="F:ATP binding"/>
    <property type="evidence" value="ECO:0007669"/>
    <property type="project" value="UniProtKB-KW"/>
</dbReference>
<dbReference type="GO" id="GO:0016020">
    <property type="term" value="C:membrane"/>
    <property type="evidence" value="ECO:0007669"/>
    <property type="project" value="UniProtKB-SubCell"/>
</dbReference>
<feature type="transmembrane region" description="Helical" evidence="9">
    <location>
        <begin position="1142"/>
        <end position="1164"/>
    </location>
</feature>
<evidence type="ECO:0000256" key="9">
    <source>
        <dbReference type="SAM" id="Phobius"/>
    </source>
</evidence>
<dbReference type="OrthoDB" id="66620at2759"/>
<feature type="domain" description="ABC transporter" evidence="10">
    <location>
        <begin position="29"/>
        <end position="284"/>
    </location>
</feature>
<gene>
    <name evidence="11" type="ORF">CANTADRAFT_51290</name>
</gene>
<dbReference type="PANTHER" id="PTHR48041">
    <property type="entry name" value="ABC TRANSPORTER G FAMILY MEMBER 28"/>
    <property type="match status" value="1"/>
</dbReference>
<feature type="transmembrane region" description="Helical" evidence="9">
    <location>
        <begin position="623"/>
        <end position="644"/>
    </location>
</feature>
<feature type="transmembrane region" description="Helical" evidence="9">
    <location>
        <begin position="469"/>
        <end position="489"/>
    </location>
</feature>
<accession>A0A1E4SI03</accession>
<evidence type="ECO:0000256" key="6">
    <source>
        <dbReference type="ARBA" id="ARBA00022989"/>
    </source>
</evidence>
<dbReference type="InterPro" id="IPR043926">
    <property type="entry name" value="ABCG_dom"/>
</dbReference>
<name>A0A1E4SI03_9ASCO</name>
<feature type="transmembrane region" description="Helical" evidence="9">
    <location>
        <begin position="1254"/>
        <end position="1274"/>
    </location>
</feature>
<evidence type="ECO:0000313" key="12">
    <source>
        <dbReference type="Proteomes" id="UP000094285"/>
    </source>
</evidence>
<dbReference type="InterPro" id="IPR027417">
    <property type="entry name" value="P-loop_NTPase"/>
</dbReference>
<dbReference type="Pfam" id="PF01061">
    <property type="entry name" value="ABC2_membrane"/>
    <property type="match status" value="2"/>
</dbReference>
<dbReference type="PANTHER" id="PTHR48041:SF119">
    <property type="entry name" value="ROA1P"/>
    <property type="match status" value="1"/>
</dbReference>
<dbReference type="Pfam" id="PF00005">
    <property type="entry name" value="ABC_tran"/>
    <property type="match status" value="2"/>
</dbReference>
<dbReference type="Proteomes" id="UP000094285">
    <property type="component" value="Unassembled WGS sequence"/>
</dbReference>
<feature type="transmembrane region" description="Helical" evidence="9">
    <location>
        <begin position="568"/>
        <end position="589"/>
    </location>
</feature>
<dbReference type="InterPro" id="IPR003439">
    <property type="entry name" value="ABC_transporter-like_ATP-bd"/>
</dbReference>
<dbReference type="EMBL" id="KV453912">
    <property type="protein sequence ID" value="ODV79110.1"/>
    <property type="molecule type" value="Genomic_DNA"/>
</dbReference>
<dbReference type="STRING" id="984487.A0A1E4SI03"/>
<dbReference type="InterPro" id="IPR003593">
    <property type="entry name" value="AAA+_ATPase"/>
</dbReference>
<keyword evidence="3 9" id="KW-0812">Transmembrane</keyword>
<dbReference type="GO" id="GO:0016887">
    <property type="term" value="F:ATP hydrolysis activity"/>
    <property type="evidence" value="ECO:0007669"/>
    <property type="project" value="InterPro"/>
</dbReference>
<keyword evidence="11" id="KW-0378">Hydrolase</keyword>
<dbReference type="Pfam" id="PF19055">
    <property type="entry name" value="ABC2_membrane_7"/>
    <property type="match status" value="2"/>
</dbReference>
<sequence length="1288" mass="143432">MLDTQILKLAPQDRVGIHVRNLTVRVGSPNSKDIEKSTSPKQAILDDVSFDLESGQIMAIMGGSGSGKTTLLNTLSQRVNVTNKALHFEGTIDYTRIQKDGQTEEVDWLRKIKSAYLLQTDIFLPGLTVFETLQTQADLRLPPYSTSAEKLALVESLLEVLELTPIRNEVISSFSTHTSTLSGGEQRRVSMAIQLLSKPSVLFLDEPTTGLDTSSSLKLLKVLKKLASPEYGITVVLSIHQPRPEITMLFDKFCLLTRGGRLVYYGNLVDTGKYFNSLKFLTFCSDIKSPSSFIEYILELSIKDTSSAEQEKSSNDRINRLVEQWKIQTNHQPTALTTKETKKRFQKTLALFDRPKEDRISFFTEVKVLTKRTFKLTYRDTYSLLVLNLGAAMLAVILGWMFYKPKHDLAGVRSLNSTLYVMLEVVGFSPLFYEMERLWATDGIFFYREYGEKYVSVPGFIISRRLAKLFLEDLPVPVLFSCITFFMWGHRTENSEGERDLSYFGIYVTITILTNFIGMASALLMFAVSKDFSISTFAMNVFYQFENLSSGYFVNASSMPVYVRWTKYLSFFWYGFGALTANQFTGWMGDCPYDYDDARCIEYSGAFNLKTLGFPDGWVGEPIGIMVCWWIGFLVLAGLALRFMKFEVSIGKIKKNRVGGEGTPEEAESGEKLEDSDASDLELSSTNTNIDINISSLTLTVLLGGIGSKSTQKTLLNDVSATFLANGVNAIMGPSGSGKTTLLNFLSNRLPGSSTFNNSGAILLNKTQQIDTKDLAKISGYVTQHDTSLIANLTVRETLYFQAKLRLPREEHANIPKMVAALIRQMSLVDCADTLIGCEFIKGISGGEKRRVSIAIQLLSKPKILFLDEPTSGLDSINSVKILSLLSNLARTNKTTIILTIHQPHQELFYSFGSLLQLARGGNVVYNGDTKRVPGYLKEIGYEVPNNINIADYFLDLISNRLDEENAVTQARVGHLVGEWKTRRENSVEMSTGNGSVIDIQEYAFQRMPLSITLPTIIRRQMLNLVRSKDVIFSRAGQTLFLSVANTLFFTPLTNKKEGIDNRLGLIQETLLLYFVGLVNNITLYPIERDIFYQEYKDGIYGVFEFSGSYLFNELPTEIVPSLIYSALNVFAIGLPRTPGMFFGMFSTAFVCISCGESMGIMVNSCFNHVGIAANILTNAIIVAIFMAGTMSIHMPALFKGINYISPLKYGVGICAKLGFAGQNFSCGLDECALGSGEEVLSNYGLDVNLGGSFAGLFACLILYRVVAVLSVWVRVSMVDKIARLLKR</sequence>
<evidence type="ECO:0000313" key="11">
    <source>
        <dbReference type="EMBL" id="ODV79110.1"/>
    </source>
</evidence>
<dbReference type="InterPro" id="IPR013525">
    <property type="entry name" value="ABC2_TM"/>
</dbReference>
<dbReference type="InterPro" id="IPR017871">
    <property type="entry name" value="ABC_transporter-like_CS"/>
</dbReference>
<feature type="region of interest" description="Disordered" evidence="8">
    <location>
        <begin position="656"/>
        <end position="679"/>
    </location>
</feature>
<evidence type="ECO:0000256" key="1">
    <source>
        <dbReference type="ARBA" id="ARBA00004141"/>
    </source>
</evidence>
<keyword evidence="4" id="KW-0547">Nucleotide-binding</keyword>
<dbReference type="GeneID" id="30984059"/>